<accession>A0AAN9PM84</accession>
<dbReference type="Pfam" id="PF07814">
    <property type="entry name" value="WAPL"/>
    <property type="match status" value="1"/>
</dbReference>
<name>A0AAN9PM84_CLITE</name>
<evidence type="ECO:0000259" key="2">
    <source>
        <dbReference type="Pfam" id="PF07814"/>
    </source>
</evidence>
<reference evidence="3 4" key="1">
    <citation type="submission" date="2024-01" db="EMBL/GenBank/DDBJ databases">
        <title>The genomes of 5 underutilized Papilionoideae crops provide insights into root nodulation and disease resistance.</title>
        <authorList>
            <person name="Yuan L."/>
        </authorList>
    </citation>
    <scope>NUCLEOTIDE SEQUENCE [LARGE SCALE GENOMIC DNA]</scope>
    <source>
        <strain evidence="3">LY-2023</strain>
        <tissue evidence="3">Leaf</tissue>
    </source>
</reference>
<keyword evidence="4" id="KW-1185">Reference proteome</keyword>
<dbReference type="InterPro" id="IPR022771">
    <property type="entry name" value="WAPL_C"/>
</dbReference>
<organism evidence="3 4">
    <name type="scientific">Clitoria ternatea</name>
    <name type="common">Butterfly pea</name>
    <dbReference type="NCBI Taxonomy" id="43366"/>
    <lineage>
        <taxon>Eukaryota</taxon>
        <taxon>Viridiplantae</taxon>
        <taxon>Streptophyta</taxon>
        <taxon>Embryophyta</taxon>
        <taxon>Tracheophyta</taxon>
        <taxon>Spermatophyta</taxon>
        <taxon>Magnoliopsida</taxon>
        <taxon>eudicotyledons</taxon>
        <taxon>Gunneridae</taxon>
        <taxon>Pentapetalae</taxon>
        <taxon>rosids</taxon>
        <taxon>fabids</taxon>
        <taxon>Fabales</taxon>
        <taxon>Fabaceae</taxon>
        <taxon>Papilionoideae</taxon>
        <taxon>50 kb inversion clade</taxon>
        <taxon>NPAAA clade</taxon>
        <taxon>indigoferoid/millettioid clade</taxon>
        <taxon>Phaseoleae</taxon>
        <taxon>Clitoria</taxon>
    </lineage>
</organism>
<feature type="domain" description="Wings apart-like protein C-terminal" evidence="2">
    <location>
        <begin position="160"/>
        <end position="264"/>
    </location>
</feature>
<dbReference type="InterPro" id="IPR039874">
    <property type="entry name" value="WAPL"/>
</dbReference>
<dbReference type="AlphaFoldDB" id="A0AAN9PM84"/>
<dbReference type="PANTHER" id="PTHR22100">
    <property type="entry name" value="WINGS APART-LIKE PROTEIN HOMOLOG"/>
    <property type="match status" value="1"/>
</dbReference>
<gene>
    <name evidence="3" type="ORF">RJT34_13963</name>
</gene>
<proteinExistence type="inferred from homology"/>
<dbReference type="Gene3D" id="1.25.10.10">
    <property type="entry name" value="Leucine-rich Repeat Variant"/>
    <property type="match status" value="1"/>
</dbReference>
<comment type="caution">
    <text evidence="3">The sequence shown here is derived from an EMBL/GenBank/DDBJ whole genome shotgun (WGS) entry which is preliminary data.</text>
</comment>
<comment type="similarity">
    <text evidence="1">Belongs to the WAPL family.</text>
</comment>
<protein>
    <recommendedName>
        <fullName evidence="2">Wings apart-like protein C-terminal domain-containing protein</fullName>
    </recommendedName>
</protein>
<evidence type="ECO:0000256" key="1">
    <source>
        <dbReference type="ARBA" id="ARBA00006854"/>
    </source>
</evidence>
<dbReference type="EMBL" id="JAYKXN010000003">
    <property type="protein sequence ID" value="KAK7303064.1"/>
    <property type="molecule type" value="Genomic_DNA"/>
</dbReference>
<dbReference type="InterPro" id="IPR011989">
    <property type="entry name" value="ARM-like"/>
</dbReference>
<dbReference type="Proteomes" id="UP001359559">
    <property type="component" value="Unassembled WGS sequence"/>
</dbReference>
<sequence length="401" mass="44928">MTDNNAVIQNLKLTVFCLNSRTQQKHELLRQQLRCLHHDGDRRDALTSLCKGHSLTTKRATFLSLLSLSLLHSQRMVKTIIHAILGLTLNDAPSNLAAATLLYLFTIHKGQDSHLLQSSASIRFEVETHADYYSEILICGAIFSETSGPIWKTSGNFKEKLRELGGLDAVFEIALKCQSELECWMESGFMYTKDLRYANQLKSLTLLLKCLKIMENATFLSKENQTYLLGLKRKLSSQATSFSFVKLVITLINFLSDVSSSQNASATSNDNKQQDLLLTDDKEKDAHNRSRLAAVNVIQLLCTLFLANQGEGEEAQYLLLEDGEKEAGKMILEAYSALLLAFLSTESKSVREAIAGNLPHQNLSIFVPVLNRFVEFHSTLNMISPETHKTICEVIESCRFA</sequence>
<dbReference type="PANTHER" id="PTHR22100:SF13">
    <property type="entry name" value="WINGS APART-LIKE PROTEIN HOMOLOG"/>
    <property type="match status" value="1"/>
</dbReference>
<evidence type="ECO:0000313" key="3">
    <source>
        <dbReference type="EMBL" id="KAK7303064.1"/>
    </source>
</evidence>
<evidence type="ECO:0000313" key="4">
    <source>
        <dbReference type="Proteomes" id="UP001359559"/>
    </source>
</evidence>